<gene>
    <name evidence="1" type="ORF">HDA43_001365</name>
</gene>
<organism evidence="1 2">
    <name type="scientific">Streptosporangium sandarakinum</name>
    <dbReference type="NCBI Taxonomy" id="1260955"/>
    <lineage>
        <taxon>Bacteria</taxon>
        <taxon>Bacillati</taxon>
        <taxon>Actinomycetota</taxon>
        <taxon>Actinomycetes</taxon>
        <taxon>Streptosporangiales</taxon>
        <taxon>Streptosporangiaceae</taxon>
        <taxon>Streptosporangium</taxon>
    </lineage>
</organism>
<sequence>MRLSDFWNRMRLHFGDAYAESWARDYVIADLDGRTVNQALAEGVAAKDVWRAVCKVSDVAAGLR</sequence>
<dbReference type="RefSeq" id="WP_179818844.1">
    <property type="nucleotide sequence ID" value="NZ_CP192034.1"/>
</dbReference>
<proteinExistence type="predicted"/>
<evidence type="ECO:0008006" key="3">
    <source>
        <dbReference type="Google" id="ProtNLM"/>
    </source>
</evidence>
<name>A0A852UUK1_9ACTN</name>
<protein>
    <recommendedName>
        <fullName evidence="3">DUF3046 domain-containing protein</fullName>
    </recommendedName>
</protein>
<evidence type="ECO:0000313" key="1">
    <source>
        <dbReference type="EMBL" id="NYF39206.1"/>
    </source>
</evidence>
<dbReference type="AlphaFoldDB" id="A0A852UUK1"/>
<accession>A0A852UUK1</accession>
<keyword evidence="2" id="KW-1185">Reference proteome</keyword>
<dbReference type="EMBL" id="JACCCO010000001">
    <property type="protein sequence ID" value="NYF39206.1"/>
    <property type="molecule type" value="Genomic_DNA"/>
</dbReference>
<dbReference type="InterPro" id="IPR021408">
    <property type="entry name" value="DUF3046"/>
</dbReference>
<dbReference type="Pfam" id="PF11248">
    <property type="entry name" value="DUF3046"/>
    <property type="match status" value="1"/>
</dbReference>
<evidence type="ECO:0000313" key="2">
    <source>
        <dbReference type="Proteomes" id="UP000576393"/>
    </source>
</evidence>
<dbReference type="Proteomes" id="UP000576393">
    <property type="component" value="Unassembled WGS sequence"/>
</dbReference>
<comment type="caution">
    <text evidence="1">The sequence shown here is derived from an EMBL/GenBank/DDBJ whole genome shotgun (WGS) entry which is preliminary data.</text>
</comment>
<reference evidence="1 2" key="1">
    <citation type="submission" date="2020-07" db="EMBL/GenBank/DDBJ databases">
        <title>Sequencing the genomes of 1000 actinobacteria strains.</title>
        <authorList>
            <person name="Klenk H.-P."/>
        </authorList>
    </citation>
    <scope>NUCLEOTIDE SEQUENCE [LARGE SCALE GENOMIC DNA]</scope>
    <source>
        <strain evidence="1 2">DSM 45763</strain>
    </source>
</reference>